<evidence type="ECO:0000256" key="10">
    <source>
        <dbReference type="ARBA" id="ARBA00023237"/>
    </source>
</evidence>
<evidence type="ECO:0000256" key="5">
    <source>
        <dbReference type="ARBA" id="ARBA00022692"/>
    </source>
</evidence>
<evidence type="ECO:0000259" key="14">
    <source>
        <dbReference type="Pfam" id="PF00593"/>
    </source>
</evidence>
<evidence type="ECO:0000256" key="1">
    <source>
        <dbReference type="ARBA" id="ARBA00004571"/>
    </source>
</evidence>
<dbReference type="PROSITE" id="PS52016">
    <property type="entry name" value="TONB_DEPENDENT_REC_3"/>
    <property type="match status" value="1"/>
</dbReference>
<reference evidence="17" key="1">
    <citation type="journal article" date="2019" name="Int. J. Syst. Evol. Microbiol.">
        <title>The Global Catalogue of Microorganisms (GCM) 10K type strain sequencing project: providing services to taxonomists for standard genome sequencing and annotation.</title>
        <authorList>
            <consortium name="The Broad Institute Genomics Platform"/>
            <consortium name="The Broad Institute Genome Sequencing Center for Infectious Disease"/>
            <person name="Wu L."/>
            <person name="Ma J."/>
        </authorList>
    </citation>
    <scope>NUCLEOTIDE SEQUENCE [LARGE SCALE GENOMIC DNA]</scope>
    <source>
        <strain evidence="17">CGMCC-1.15741</strain>
    </source>
</reference>
<feature type="domain" description="TonB-dependent receptor-like beta-barrel" evidence="14">
    <location>
        <begin position="279"/>
        <end position="733"/>
    </location>
</feature>
<evidence type="ECO:0000256" key="12">
    <source>
        <dbReference type="RuleBase" id="RU003357"/>
    </source>
</evidence>
<accession>A0ABW1S7P1</accession>
<dbReference type="SUPFAM" id="SSF56935">
    <property type="entry name" value="Porins"/>
    <property type="match status" value="1"/>
</dbReference>
<keyword evidence="10 11" id="KW-0998">Cell outer membrane</keyword>
<keyword evidence="17" id="KW-1185">Reference proteome</keyword>
<evidence type="ECO:0000259" key="15">
    <source>
        <dbReference type="Pfam" id="PF07715"/>
    </source>
</evidence>
<comment type="similarity">
    <text evidence="11 12">Belongs to the TonB-dependent receptor family.</text>
</comment>
<gene>
    <name evidence="16" type="ORF">ACFQDM_06305</name>
</gene>
<dbReference type="EMBL" id="JBHSSW010000005">
    <property type="protein sequence ID" value="MFC6197682.1"/>
    <property type="molecule type" value="Genomic_DNA"/>
</dbReference>
<evidence type="ECO:0000256" key="6">
    <source>
        <dbReference type="ARBA" id="ARBA00023004"/>
    </source>
</evidence>
<dbReference type="InterPro" id="IPR036942">
    <property type="entry name" value="Beta-barrel_TonB_sf"/>
</dbReference>
<dbReference type="InterPro" id="IPR000531">
    <property type="entry name" value="Beta-barrel_TonB"/>
</dbReference>
<evidence type="ECO:0000256" key="7">
    <source>
        <dbReference type="ARBA" id="ARBA00023065"/>
    </source>
</evidence>
<keyword evidence="3 11" id="KW-1134">Transmembrane beta strand</keyword>
<evidence type="ECO:0000256" key="4">
    <source>
        <dbReference type="ARBA" id="ARBA00022496"/>
    </source>
</evidence>
<evidence type="ECO:0000256" key="13">
    <source>
        <dbReference type="SAM" id="SignalP"/>
    </source>
</evidence>
<keyword evidence="2 11" id="KW-0813">Transport</keyword>
<feature type="signal peptide" evidence="13">
    <location>
        <begin position="1"/>
        <end position="32"/>
    </location>
</feature>
<evidence type="ECO:0000256" key="11">
    <source>
        <dbReference type="PROSITE-ProRule" id="PRU01360"/>
    </source>
</evidence>
<evidence type="ECO:0000256" key="3">
    <source>
        <dbReference type="ARBA" id="ARBA00022452"/>
    </source>
</evidence>
<keyword evidence="16" id="KW-0675">Receptor</keyword>
<keyword evidence="4" id="KW-0410">Iron transport</keyword>
<comment type="subcellular location">
    <subcellularLocation>
        <location evidence="1 11">Cell outer membrane</location>
        <topology evidence="1 11">Multi-pass membrane protein</topology>
    </subcellularLocation>
</comment>
<dbReference type="InterPro" id="IPR039426">
    <property type="entry name" value="TonB-dep_rcpt-like"/>
</dbReference>
<feature type="domain" description="TonB-dependent receptor plug" evidence="15">
    <location>
        <begin position="59"/>
        <end position="165"/>
    </location>
</feature>
<evidence type="ECO:0000256" key="8">
    <source>
        <dbReference type="ARBA" id="ARBA00023077"/>
    </source>
</evidence>
<dbReference type="Pfam" id="PF07715">
    <property type="entry name" value="Plug"/>
    <property type="match status" value="1"/>
</dbReference>
<keyword evidence="9 11" id="KW-0472">Membrane</keyword>
<keyword evidence="7" id="KW-0406">Ion transport</keyword>
<dbReference type="InterPro" id="IPR012910">
    <property type="entry name" value="Plug_dom"/>
</dbReference>
<dbReference type="Proteomes" id="UP001596303">
    <property type="component" value="Unassembled WGS sequence"/>
</dbReference>
<dbReference type="PANTHER" id="PTHR32552:SF81">
    <property type="entry name" value="TONB-DEPENDENT OUTER MEMBRANE RECEPTOR"/>
    <property type="match status" value="1"/>
</dbReference>
<evidence type="ECO:0000256" key="9">
    <source>
        <dbReference type="ARBA" id="ARBA00023136"/>
    </source>
</evidence>
<protein>
    <submittedName>
        <fullName evidence="16">TonB-dependent receptor</fullName>
    </submittedName>
</protein>
<dbReference type="RefSeq" id="WP_377376931.1">
    <property type="nucleotide sequence ID" value="NZ_JBHSSW010000005.1"/>
</dbReference>
<proteinExistence type="inferred from homology"/>
<evidence type="ECO:0000313" key="17">
    <source>
        <dbReference type="Proteomes" id="UP001596303"/>
    </source>
</evidence>
<name>A0ABW1S7P1_9PROT</name>
<keyword evidence="6" id="KW-0408">Iron</keyword>
<keyword evidence="8 12" id="KW-0798">TonB box</keyword>
<keyword evidence="5 11" id="KW-0812">Transmembrane</keyword>
<keyword evidence="13" id="KW-0732">Signal</keyword>
<dbReference type="PANTHER" id="PTHR32552">
    <property type="entry name" value="FERRICHROME IRON RECEPTOR-RELATED"/>
    <property type="match status" value="1"/>
</dbReference>
<comment type="caution">
    <text evidence="16">The sequence shown here is derived from an EMBL/GenBank/DDBJ whole genome shotgun (WGS) entry which is preliminary data.</text>
</comment>
<sequence length="771" mass="83805">MRQQTHIPYLKALLLSAVSLGSLTGLASTAFAQDASAEQDETRKMQTVTVTTRNRAESIQDVPLAITALDEEALDSKSIASLEDIARFTSGFSFENFSGGFGTPVIRGQSQTRVTALESNVSTFFDGIYIPRSWAIDVGTSAMSRIEVVKGPQSARYGRNAFAGAINYIPRKAELGMDGPSGSIFTTIGSDERFDMGFSAAMPLSDRVAIGASLVHSDYDGSWENAHPYADLDLNPGTSGNLGGWDNESASFTLAAEPIDGLTIDAGYFNFDISREMGANTQYAETAYQMNCGATRYYAESLLCGELPSPPGDVAVDPRAYSVQSNTDIYRFRAGYDLTDDIEISYMFGHIEGEVDIANMTMPDPTDCGGTCTFQNAPIGGIKYDSHEVKLDYSGDSFRAAFGLFYSEGTDDYLFDNVGVPDLSDDYQYSLPDAPETSGFTLSDATTETEVSSIFAEAQYSLPNGLTRIGAEVRYSETDLTATNNTSGLVLNETFDVITPRFTLEHDLTGDTLIYASAARGAKAGGFNPTAVAEEYRVFDEEFNWTYELGAKNVFMDGRLVLNGAFFYTDWTNLQLNSPDPSSPDPDAVTITLNLGDATVIGVEADAAFYATENLSFDGTFSHADGTYSDGTIDARFRRTPAPCDDIICDSSGDVGGNEIERTPQTQASLGVQWENDLQAWGASYYVRGDVTWQSEFYATSANLATIPARTLLGARAALQWENLDLSVWVKNLTDEEYVSNAYVVLIPFGNTYQTFYGPRRSFGVTAKYTF</sequence>
<evidence type="ECO:0000256" key="2">
    <source>
        <dbReference type="ARBA" id="ARBA00022448"/>
    </source>
</evidence>
<dbReference type="Gene3D" id="2.40.170.20">
    <property type="entry name" value="TonB-dependent receptor, beta-barrel domain"/>
    <property type="match status" value="1"/>
</dbReference>
<dbReference type="Pfam" id="PF00593">
    <property type="entry name" value="TonB_dep_Rec_b-barrel"/>
    <property type="match status" value="1"/>
</dbReference>
<feature type="chain" id="PRO_5046753647" evidence="13">
    <location>
        <begin position="33"/>
        <end position="771"/>
    </location>
</feature>
<organism evidence="16 17">
    <name type="scientific">Ponticaulis profundi</name>
    <dbReference type="NCBI Taxonomy" id="2665222"/>
    <lineage>
        <taxon>Bacteria</taxon>
        <taxon>Pseudomonadati</taxon>
        <taxon>Pseudomonadota</taxon>
        <taxon>Alphaproteobacteria</taxon>
        <taxon>Hyphomonadales</taxon>
        <taxon>Hyphomonadaceae</taxon>
        <taxon>Ponticaulis</taxon>
    </lineage>
</organism>
<evidence type="ECO:0000313" key="16">
    <source>
        <dbReference type="EMBL" id="MFC6197682.1"/>
    </source>
</evidence>